<dbReference type="RefSeq" id="WP_186740242.1">
    <property type="nucleotide sequence ID" value="NZ_VFIA01000038.1"/>
</dbReference>
<organism evidence="2 3">
    <name type="scientific">Spirosoma utsteinense</name>
    <dbReference type="NCBI Taxonomy" id="2585773"/>
    <lineage>
        <taxon>Bacteria</taxon>
        <taxon>Pseudomonadati</taxon>
        <taxon>Bacteroidota</taxon>
        <taxon>Cytophagia</taxon>
        <taxon>Cytophagales</taxon>
        <taxon>Cytophagaceae</taxon>
        <taxon>Spirosoma</taxon>
    </lineage>
</organism>
<keyword evidence="3" id="KW-1185">Reference proteome</keyword>
<keyword evidence="1" id="KW-0732">Signal</keyword>
<protein>
    <recommendedName>
        <fullName evidence="4">DUF4369 domain-containing protein</fullName>
    </recommendedName>
</protein>
<sequence>MKQYIFLTLIGLSLAGGNASAKPPTVWHTGVLLLSNGTELTGDLNYNWKAEIVQIRLGDGIKAYSAFHVREFTYFDDKINTLRKFASVEHPIRSSLRRLIVMEQLMEGPMTVYRRLRHAREPIAKRNLSSFGNDAELTQNLDSFDYFVYKDDGVVKLDHFVRDIWPVMQQEYHKELTQYGTTLLIDRNTTLARLLFINQYNSLKAKTADESAGAAAPGMYGGL</sequence>
<dbReference type="EMBL" id="VFIA01000038">
    <property type="protein sequence ID" value="MBC3794134.1"/>
    <property type="molecule type" value="Genomic_DNA"/>
</dbReference>
<evidence type="ECO:0008006" key="4">
    <source>
        <dbReference type="Google" id="ProtNLM"/>
    </source>
</evidence>
<evidence type="ECO:0000313" key="2">
    <source>
        <dbReference type="EMBL" id="MBC3794134.1"/>
    </source>
</evidence>
<dbReference type="Proteomes" id="UP000700732">
    <property type="component" value="Unassembled WGS sequence"/>
</dbReference>
<feature type="chain" id="PRO_5045596437" description="DUF4369 domain-containing protein" evidence="1">
    <location>
        <begin position="22"/>
        <end position="223"/>
    </location>
</feature>
<comment type="caution">
    <text evidence="2">The sequence shown here is derived from an EMBL/GenBank/DDBJ whole genome shotgun (WGS) entry which is preliminary data.</text>
</comment>
<gene>
    <name evidence="2" type="ORF">FH603_4661</name>
</gene>
<name>A0ABR6WCW0_9BACT</name>
<evidence type="ECO:0000256" key="1">
    <source>
        <dbReference type="SAM" id="SignalP"/>
    </source>
</evidence>
<feature type="signal peptide" evidence="1">
    <location>
        <begin position="1"/>
        <end position="21"/>
    </location>
</feature>
<reference evidence="2 3" key="1">
    <citation type="submission" date="2019-06" db="EMBL/GenBank/DDBJ databases">
        <title>Spirosoma utsteinense sp. nov. isolated from Antarctic ice-free soils.</title>
        <authorList>
            <person name="Tahon G."/>
        </authorList>
    </citation>
    <scope>NUCLEOTIDE SEQUENCE [LARGE SCALE GENOMIC DNA]</scope>
    <source>
        <strain evidence="2 3">LMG 31447</strain>
    </source>
</reference>
<accession>A0ABR6WCW0</accession>
<evidence type="ECO:0000313" key="3">
    <source>
        <dbReference type="Proteomes" id="UP000700732"/>
    </source>
</evidence>
<proteinExistence type="predicted"/>